<dbReference type="SUPFAM" id="SSF52540">
    <property type="entry name" value="P-loop containing nucleoside triphosphate hydrolases"/>
    <property type="match status" value="1"/>
</dbReference>
<accession>A0A060SW00</accession>
<dbReference type="Gene3D" id="3.40.50.300">
    <property type="entry name" value="P-loop containing nucleotide triphosphate hydrolases"/>
    <property type="match status" value="2"/>
</dbReference>
<evidence type="ECO:0000256" key="1">
    <source>
        <dbReference type="ARBA" id="ARBA00022723"/>
    </source>
</evidence>
<keyword evidence="6" id="KW-0460">Magnesium</keyword>
<dbReference type="OrthoDB" id="5817230at2759"/>
<evidence type="ECO:0000256" key="6">
    <source>
        <dbReference type="PIRSR" id="PIRSR601019-2"/>
    </source>
</evidence>
<dbReference type="EMBL" id="CCBP010000403">
    <property type="protein sequence ID" value="CDO76678.1"/>
    <property type="molecule type" value="Genomic_DNA"/>
</dbReference>
<dbReference type="GO" id="GO:0031683">
    <property type="term" value="F:G-protein beta/gamma-subunit complex binding"/>
    <property type="evidence" value="ECO:0007669"/>
    <property type="project" value="InterPro"/>
</dbReference>
<comment type="caution">
    <text evidence="8">The sequence shown here is derived from an EMBL/GenBank/DDBJ whole genome shotgun (WGS) entry which is preliminary data.</text>
</comment>
<dbReference type="PANTHER" id="PTHR10218:SF360">
    <property type="entry name" value="GUANINE NUCLEOTIDE-BINDING PROTEIN SUBUNIT ALPHA HOMOLOG"/>
    <property type="match status" value="1"/>
</dbReference>
<dbReference type="PRINTS" id="PR00318">
    <property type="entry name" value="GPROTEINA"/>
</dbReference>
<dbReference type="GO" id="GO:0003924">
    <property type="term" value="F:GTPase activity"/>
    <property type="evidence" value="ECO:0007669"/>
    <property type="project" value="InterPro"/>
</dbReference>
<dbReference type="GO" id="GO:0001664">
    <property type="term" value="F:G protein-coupled receptor binding"/>
    <property type="evidence" value="ECO:0007669"/>
    <property type="project" value="TreeGrafter"/>
</dbReference>
<dbReference type="GO" id="GO:0007188">
    <property type="term" value="P:adenylate cyclase-modulating G protein-coupled receptor signaling pathway"/>
    <property type="evidence" value="ECO:0007669"/>
    <property type="project" value="TreeGrafter"/>
</dbReference>
<dbReference type="InterPro" id="IPR001019">
    <property type="entry name" value="Gprotein_alpha_su"/>
</dbReference>
<keyword evidence="2 5" id="KW-0547">Nucleotide-binding</keyword>
<dbReference type="SMART" id="SM00275">
    <property type="entry name" value="G_alpha"/>
    <property type="match status" value="1"/>
</dbReference>
<keyword evidence="3 5" id="KW-0342">GTP-binding</keyword>
<feature type="binding site" evidence="5">
    <location>
        <begin position="450"/>
        <end position="453"/>
    </location>
    <ligand>
        <name>GTP</name>
        <dbReference type="ChEBI" id="CHEBI:37565"/>
    </ligand>
</feature>
<feature type="region of interest" description="Disordered" evidence="7">
    <location>
        <begin position="1"/>
        <end position="32"/>
    </location>
</feature>
<evidence type="ECO:0000256" key="3">
    <source>
        <dbReference type="ARBA" id="ARBA00023134"/>
    </source>
</evidence>
<dbReference type="SUPFAM" id="SSF47895">
    <property type="entry name" value="Transducin (alpha subunit), insertion domain"/>
    <property type="match status" value="1"/>
</dbReference>
<dbReference type="GO" id="GO:0005834">
    <property type="term" value="C:heterotrimeric G-protein complex"/>
    <property type="evidence" value="ECO:0007669"/>
    <property type="project" value="TreeGrafter"/>
</dbReference>
<dbReference type="PANTHER" id="PTHR10218">
    <property type="entry name" value="GTP-BINDING PROTEIN ALPHA SUBUNIT"/>
    <property type="match status" value="1"/>
</dbReference>
<dbReference type="Pfam" id="PF00503">
    <property type="entry name" value="G-alpha"/>
    <property type="match status" value="1"/>
</dbReference>
<dbReference type="Proteomes" id="UP000029665">
    <property type="component" value="Unassembled WGS sequence"/>
</dbReference>
<evidence type="ECO:0000256" key="7">
    <source>
        <dbReference type="SAM" id="MobiDB-lite"/>
    </source>
</evidence>
<protein>
    <recommendedName>
        <fullName evidence="10">G-alpha-domain-containing protein</fullName>
    </recommendedName>
</protein>
<feature type="binding site" evidence="5">
    <location>
        <position position="512"/>
    </location>
    <ligand>
        <name>GTP</name>
        <dbReference type="ChEBI" id="CHEBI:37565"/>
    </ligand>
</feature>
<evidence type="ECO:0000313" key="9">
    <source>
        <dbReference type="Proteomes" id="UP000029665"/>
    </source>
</evidence>
<dbReference type="FunFam" id="3.40.50.300:FF:000692">
    <property type="entry name" value="Guanine nucleotide-binding protein subunit alpha"/>
    <property type="match status" value="1"/>
</dbReference>
<evidence type="ECO:0000256" key="4">
    <source>
        <dbReference type="ARBA" id="ARBA00023224"/>
    </source>
</evidence>
<dbReference type="HOGENOM" id="CLU_014184_1_1_1"/>
<dbReference type="OMA" id="WMIYDVG"/>
<sequence length="593" mass="66911">MQSTRIPTDPDDPLTAAIAPPPDESPAQREVRLREEAEAKRINDEIEERLKLDRAAWKRHKSSFKLLLLGQSESGKSTTLKNFQLAFAPNAWQAERASWRAVIQLNLVRSINHILDILAQEMSKAPTTTSPISSPYIRPTTAQARLDNPTPASSTASGLDRSSTPSPTERSSSPPPLHFTNAHALLKLRLVPLRRVEADLKQLIGAATDELAPDSSALPEGVAEDANAAVLFDGTLSRRRPAEFYVRSNNSWRETLLSAYQGLHKDSTGEVRAAATFDGQSKLEDATEIIASCADDMQALWNDPVVRDVLNRRKIRMEQTPGFFLDDIPRIAVRNYEPTDDDVVRARLRTLGVQEHRLVMERSGISPLATNDVSREWMIYDVGGSRTSRAAWFPYFDDANAILFLAPISCFDELLQEDRRVNRLEDSFLLWKAIVQSKLLANCIIVLFLNKYDLLEKKLRSGVKVKKYLPSFGDRENSAPVLAQYLHQKFKDQHRELSPQARRPFYGYVTTAIVSDRPSPHRVVSDPPPLRAYAEHQGHRVHARCRYVLPLRRFYPCISADRLLLVPLLLPPALRHAVRDGILRHNLKKADFV</sequence>
<keyword evidence="9" id="KW-1185">Reference proteome</keyword>
<evidence type="ECO:0008006" key="10">
    <source>
        <dbReference type="Google" id="ProtNLM"/>
    </source>
</evidence>
<feature type="region of interest" description="Disordered" evidence="7">
    <location>
        <begin position="141"/>
        <end position="178"/>
    </location>
</feature>
<keyword evidence="4" id="KW-0807">Transducer</keyword>
<evidence type="ECO:0000313" key="8">
    <source>
        <dbReference type="EMBL" id="CDO76678.1"/>
    </source>
</evidence>
<dbReference type="Gene3D" id="1.10.400.10">
    <property type="entry name" value="GI Alpha 1, domain 2-like"/>
    <property type="match status" value="1"/>
</dbReference>
<gene>
    <name evidence="8" type="ORF">BN946_scf184305.g10</name>
</gene>
<dbReference type="InterPro" id="IPR011025">
    <property type="entry name" value="GproteinA_insert"/>
</dbReference>
<name>A0A060SW00_PYCCI</name>
<dbReference type="AlphaFoldDB" id="A0A060SW00"/>
<dbReference type="InterPro" id="IPR027417">
    <property type="entry name" value="P-loop_NTPase"/>
</dbReference>
<keyword evidence="1 6" id="KW-0479">Metal-binding</keyword>
<dbReference type="GO" id="GO:0005525">
    <property type="term" value="F:GTP binding"/>
    <property type="evidence" value="ECO:0007669"/>
    <property type="project" value="UniProtKB-KW"/>
</dbReference>
<dbReference type="STRING" id="5643.A0A060SW00"/>
<feature type="compositionally biased region" description="Low complexity" evidence="7">
    <location>
        <begin position="161"/>
        <end position="172"/>
    </location>
</feature>
<reference evidence="8" key="1">
    <citation type="submission" date="2014-01" db="EMBL/GenBank/DDBJ databases">
        <title>The genome of the white-rot fungus Pycnoporus cinnabarinus: a basidiomycete model with a versatile arsenal for lignocellulosic biomass breakdown.</title>
        <authorList>
            <person name="Levasseur A."/>
            <person name="Lomascolo A."/>
            <person name="Ruiz-Duenas F.J."/>
            <person name="Uzan E."/>
            <person name="Piumi F."/>
            <person name="Kues U."/>
            <person name="Ram A.F.J."/>
            <person name="Murat C."/>
            <person name="Haon M."/>
            <person name="Benoit I."/>
            <person name="Arfi Y."/>
            <person name="Chevret D."/>
            <person name="Drula E."/>
            <person name="Kwon M.J."/>
            <person name="Gouret P."/>
            <person name="Lesage-Meessen L."/>
            <person name="Lombard V."/>
            <person name="Mariette J."/>
            <person name="Noirot C."/>
            <person name="Park J."/>
            <person name="Patyshakuliyeva A."/>
            <person name="Wieneger R.A.B."/>
            <person name="Wosten H.A.B."/>
            <person name="Martin F."/>
            <person name="Coutinho P.M."/>
            <person name="de Vries R."/>
            <person name="Martinez A.T."/>
            <person name="Klopp C."/>
            <person name="Pontarotti P."/>
            <person name="Henrissat B."/>
            <person name="Record E."/>
        </authorList>
    </citation>
    <scope>NUCLEOTIDE SEQUENCE [LARGE SCALE GENOMIC DNA]</scope>
    <source>
        <strain evidence="8">BRFM137</strain>
    </source>
</reference>
<feature type="binding site" evidence="6">
    <location>
        <position position="350"/>
    </location>
    <ligand>
        <name>Mg(2+)</name>
        <dbReference type="ChEBI" id="CHEBI:18420"/>
    </ligand>
</feature>
<evidence type="ECO:0000256" key="2">
    <source>
        <dbReference type="ARBA" id="ARBA00022741"/>
    </source>
</evidence>
<dbReference type="GO" id="GO:0005737">
    <property type="term" value="C:cytoplasm"/>
    <property type="evidence" value="ECO:0007669"/>
    <property type="project" value="TreeGrafter"/>
</dbReference>
<dbReference type="PROSITE" id="PS51882">
    <property type="entry name" value="G_ALPHA"/>
    <property type="match status" value="1"/>
</dbReference>
<organism evidence="8 9">
    <name type="scientific">Pycnoporus cinnabarinus</name>
    <name type="common">Cinnabar-red polypore</name>
    <name type="synonym">Trametes cinnabarina</name>
    <dbReference type="NCBI Taxonomy" id="5643"/>
    <lineage>
        <taxon>Eukaryota</taxon>
        <taxon>Fungi</taxon>
        <taxon>Dikarya</taxon>
        <taxon>Basidiomycota</taxon>
        <taxon>Agaricomycotina</taxon>
        <taxon>Agaricomycetes</taxon>
        <taxon>Polyporales</taxon>
        <taxon>Polyporaceae</taxon>
        <taxon>Trametes</taxon>
    </lineage>
</organism>
<proteinExistence type="predicted"/>
<dbReference type="GO" id="GO:0046872">
    <property type="term" value="F:metal ion binding"/>
    <property type="evidence" value="ECO:0007669"/>
    <property type="project" value="UniProtKB-KW"/>
</dbReference>
<evidence type="ECO:0000256" key="5">
    <source>
        <dbReference type="PIRSR" id="PIRSR601019-1"/>
    </source>
</evidence>